<reference evidence="2" key="1">
    <citation type="submission" date="2018-06" db="EMBL/GenBank/DDBJ databases">
        <authorList>
            <person name="Zhirakovskaya E."/>
        </authorList>
    </citation>
    <scope>NUCLEOTIDE SEQUENCE</scope>
</reference>
<proteinExistence type="inferred from homology"/>
<dbReference type="NCBIfam" id="TIGR01552">
    <property type="entry name" value="phd_fam"/>
    <property type="match status" value="1"/>
</dbReference>
<dbReference type="EMBL" id="UOGJ01000131">
    <property type="protein sequence ID" value="VAX37554.1"/>
    <property type="molecule type" value="Genomic_DNA"/>
</dbReference>
<evidence type="ECO:0000256" key="1">
    <source>
        <dbReference type="ARBA" id="ARBA00009981"/>
    </source>
</evidence>
<protein>
    <recommendedName>
        <fullName evidence="3">Antitoxin</fullName>
    </recommendedName>
</protein>
<dbReference type="AlphaFoldDB" id="A0A3B1DN91"/>
<accession>A0A3B1DN91</accession>
<dbReference type="Gene3D" id="3.40.1620.10">
    <property type="entry name" value="YefM-like domain"/>
    <property type="match status" value="1"/>
</dbReference>
<organism evidence="2">
    <name type="scientific">hydrothermal vent metagenome</name>
    <dbReference type="NCBI Taxonomy" id="652676"/>
    <lineage>
        <taxon>unclassified sequences</taxon>
        <taxon>metagenomes</taxon>
        <taxon>ecological metagenomes</taxon>
    </lineage>
</organism>
<evidence type="ECO:0000313" key="2">
    <source>
        <dbReference type="EMBL" id="VAX37554.1"/>
    </source>
</evidence>
<name>A0A3B1DN91_9ZZZZ</name>
<gene>
    <name evidence="2" type="ORF">MNBD_UNCLBAC01-1945</name>
</gene>
<dbReference type="InterPro" id="IPR036165">
    <property type="entry name" value="YefM-like_sf"/>
</dbReference>
<sequence>MVEVNIREFSHNIAEYVERARKGERIVLVKRNKPVADIMPHQEKPKVPGWKREIKMIKLKKGAETFSQTVIRLRQEERL</sequence>
<dbReference type="InterPro" id="IPR006442">
    <property type="entry name" value="Antitoxin_Phd/YefM"/>
</dbReference>
<dbReference type="SUPFAM" id="SSF143120">
    <property type="entry name" value="YefM-like"/>
    <property type="match status" value="1"/>
</dbReference>
<evidence type="ECO:0008006" key="3">
    <source>
        <dbReference type="Google" id="ProtNLM"/>
    </source>
</evidence>
<dbReference type="Pfam" id="PF02604">
    <property type="entry name" value="PhdYeFM_antitox"/>
    <property type="match status" value="1"/>
</dbReference>
<comment type="similarity">
    <text evidence="1">Belongs to the phD/YefM antitoxin family.</text>
</comment>